<organism evidence="2">
    <name type="scientific">Anopheles braziliensis</name>
    <dbReference type="NCBI Taxonomy" id="58242"/>
    <lineage>
        <taxon>Eukaryota</taxon>
        <taxon>Metazoa</taxon>
        <taxon>Ecdysozoa</taxon>
        <taxon>Arthropoda</taxon>
        <taxon>Hexapoda</taxon>
        <taxon>Insecta</taxon>
        <taxon>Pterygota</taxon>
        <taxon>Neoptera</taxon>
        <taxon>Endopterygota</taxon>
        <taxon>Diptera</taxon>
        <taxon>Nematocera</taxon>
        <taxon>Culicoidea</taxon>
        <taxon>Culicidae</taxon>
        <taxon>Anophelinae</taxon>
        <taxon>Anopheles</taxon>
    </lineage>
</organism>
<evidence type="ECO:0000256" key="1">
    <source>
        <dbReference type="SAM" id="MobiDB-lite"/>
    </source>
</evidence>
<accession>A0A2M3ZUP4</accession>
<evidence type="ECO:0000313" key="2">
    <source>
        <dbReference type="EMBL" id="MBW32215.1"/>
    </source>
</evidence>
<proteinExistence type="predicted"/>
<feature type="compositionally biased region" description="Low complexity" evidence="1">
    <location>
        <begin position="51"/>
        <end position="60"/>
    </location>
</feature>
<feature type="region of interest" description="Disordered" evidence="1">
    <location>
        <begin position="50"/>
        <end position="74"/>
    </location>
</feature>
<dbReference type="EMBL" id="GGFM01011464">
    <property type="protein sequence ID" value="MBW32215.1"/>
    <property type="molecule type" value="Transcribed_RNA"/>
</dbReference>
<protein>
    <submittedName>
        <fullName evidence="2">Putative secreted peptide</fullName>
    </submittedName>
</protein>
<name>A0A2M3ZUP4_9DIPT</name>
<sequence>MPCRMMIIVAIGGRSCLGRCILFYKGKKGKLYSPVPARCGLARGTTILAGSKSNSNKQSNTTPEPVKHRIRRPM</sequence>
<dbReference type="AlphaFoldDB" id="A0A2M3ZUP4"/>
<reference evidence="2" key="1">
    <citation type="submission" date="2018-01" db="EMBL/GenBank/DDBJ databases">
        <title>An insight into the sialome of Amazonian anophelines.</title>
        <authorList>
            <person name="Ribeiro J.M."/>
            <person name="Scarpassa V."/>
            <person name="Calvo E."/>
        </authorList>
    </citation>
    <scope>NUCLEOTIDE SEQUENCE</scope>
    <source>
        <tissue evidence="2">Salivary glands</tissue>
    </source>
</reference>